<evidence type="ECO:0000313" key="3">
    <source>
        <dbReference type="Proteomes" id="UP000194873"/>
    </source>
</evidence>
<name>A0A243W9Q8_9BACT</name>
<proteinExistence type="predicted"/>
<dbReference type="AlphaFoldDB" id="A0A243W9Q8"/>
<reference evidence="2 3" key="1">
    <citation type="submission" date="2017-01" db="EMBL/GenBank/DDBJ databases">
        <title>A new Hymenobacter.</title>
        <authorList>
            <person name="Liang Y."/>
            <person name="Feng F."/>
        </authorList>
    </citation>
    <scope>NUCLEOTIDE SEQUENCE [LARGE SCALE GENOMIC DNA]</scope>
    <source>
        <strain evidence="2">MIMBbqt21</strain>
    </source>
</reference>
<comment type="caution">
    <text evidence="2">The sequence shown here is derived from an EMBL/GenBank/DDBJ whole genome shotgun (WGS) entry which is preliminary data.</text>
</comment>
<keyword evidence="1" id="KW-0812">Transmembrane</keyword>
<keyword evidence="3" id="KW-1185">Reference proteome</keyword>
<accession>A0A243W9Q8</accession>
<keyword evidence="1" id="KW-1133">Transmembrane helix</keyword>
<sequence length="115" mass="12164">MLSLVMPFASLGIASTMLVGIMLGHVATSAPLYRITVSPTNEGLGTAFFQFPLWLARASGHSPSGSGSAELALLYLVITAGLFFTGAGRYSLDQLFLQRKKATSPPFDQPASRLS</sequence>
<feature type="transmembrane region" description="Helical" evidence="1">
    <location>
        <begin position="72"/>
        <end position="92"/>
    </location>
</feature>
<organism evidence="2 3">
    <name type="scientific">Hymenobacter crusticola</name>
    <dbReference type="NCBI Taxonomy" id="1770526"/>
    <lineage>
        <taxon>Bacteria</taxon>
        <taxon>Pseudomonadati</taxon>
        <taxon>Bacteroidota</taxon>
        <taxon>Cytophagia</taxon>
        <taxon>Cytophagales</taxon>
        <taxon>Hymenobacteraceae</taxon>
        <taxon>Hymenobacter</taxon>
    </lineage>
</organism>
<protein>
    <submittedName>
        <fullName evidence="2">Uncharacterized protein</fullName>
    </submittedName>
</protein>
<keyword evidence="1" id="KW-0472">Membrane</keyword>
<gene>
    <name evidence="2" type="ORF">BXP70_18675</name>
</gene>
<evidence type="ECO:0000256" key="1">
    <source>
        <dbReference type="SAM" id="Phobius"/>
    </source>
</evidence>
<dbReference type="Proteomes" id="UP000194873">
    <property type="component" value="Unassembled WGS sequence"/>
</dbReference>
<evidence type="ECO:0000313" key="2">
    <source>
        <dbReference type="EMBL" id="OUJ72286.1"/>
    </source>
</evidence>
<dbReference type="EMBL" id="MTSE01000011">
    <property type="protein sequence ID" value="OUJ72286.1"/>
    <property type="molecule type" value="Genomic_DNA"/>
</dbReference>